<dbReference type="PROSITE" id="PS00026">
    <property type="entry name" value="CHIT_BIND_I_1"/>
    <property type="match status" value="1"/>
</dbReference>
<reference evidence="13 14" key="1">
    <citation type="journal article" date="2021" name="Nat. Commun.">
        <title>Genetic determinants of endophytism in the Arabidopsis root mycobiome.</title>
        <authorList>
            <person name="Mesny F."/>
            <person name="Miyauchi S."/>
            <person name="Thiergart T."/>
            <person name="Pickel B."/>
            <person name="Atanasova L."/>
            <person name="Karlsson M."/>
            <person name="Huettel B."/>
            <person name="Barry K.W."/>
            <person name="Haridas S."/>
            <person name="Chen C."/>
            <person name="Bauer D."/>
            <person name="Andreopoulos W."/>
            <person name="Pangilinan J."/>
            <person name="LaButti K."/>
            <person name="Riley R."/>
            <person name="Lipzen A."/>
            <person name="Clum A."/>
            <person name="Drula E."/>
            <person name="Henrissat B."/>
            <person name="Kohler A."/>
            <person name="Grigoriev I.V."/>
            <person name="Martin F.M."/>
            <person name="Hacquard S."/>
        </authorList>
    </citation>
    <scope>NUCLEOTIDE SEQUENCE [LARGE SCALE GENOMIC DNA]</scope>
    <source>
        <strain evidence="13 14">MPI-CAGE-CH-0241</strain>
    </source>
</reference>
<evidence type="ECO:0000256" key="10">
    <source>
        <dbReference type="SAM" id="SignalP"/>
    </source>
</evidence>
<evidence type="ECO:0000313" key="13">
    <source>
        <dbReference type="EMBL" id="KAH6898194.1"/>
    </source>
</evidence>
<evidence type="ECO:0000313" key="14">
    <source>
        <dbReference type="Proteomes" id="UP000777438"/>
    </source>
</evidence>
<feature type="signal peptide" evidence="10">
    <location>
        <begin position="1"/>
        <end position="21"/>
    </location>
</feature>
<dbReference type="Proteomes" id="UP000777438">
    <property type="component" value="Unassembled WGS sequence"/>
</dbReference>
<dbReference type="InterPro" id="IPR002509">
    <property type="entry name" value="NODB_dom"/>
</dbReference>
<sequence>MKAFTSATLACLLLKAGMVQAGPFLATLSSKHHLLQGRASGTDCGEGYGSCDSGSCCSESGYCGTGQDYCAGSSCQLDYSDSCDTFFGPSGESTESIARPKIGSVPYGTMLTDCTSSGTIALTFDDGPDIYTDAILDVLDEYDVKATFFVAGNNRGKGHIDDPNKDWPTVLKRMYAAGHQIASHTWTHRDLNEVNSTIRKTEIIYNEMAFRNLFGWIPTYMRPPYLECSSSSGCLGLLNTLGYHVISTDLDTKDWENDTPELIQISKDKYSSAVSDTPTGNNYLVLAHDVHEQTVRNLTAYMITTAQDRGYKLARVGDCLGDPEANWYRTAPKGTTPTSTSTKTSATATSTKTSASASATSTGGVTISPNQQCGGSTGYTCKGSSFGNCCSWYGFCGKTDTYCGTGCDADFGECNPTSDDTTDTTNGLCGAKFKASCSNYGTKTCCSQYGYCGNTSGHCGSGCQSGFGTCNY</sequence>
<dbReference type="Gene3D" id="3.20.20.370">
    <property type="entry name" value="Glycoside hydrolase/deacetylase"/>
    <property type="match status" value="1"/>
</dbReference>
<feature type="disulfide bond" evidence="8">
    <location>
        <begin position="389"/>
        <end position="403"/>
    </location>
</feature>
<dbReference type="PANTHER" id="PTHR46471">
    <property type="entry name" value="CHITIN DEACETYLASE"/>
    <property type="match status" value="1"/>
</dbReference>
<feature type="disulfide bond" evidence="8">
    <location>
        <begin position="56"/>
        <end position="70"/>
    </location>
</feature>
<dbReference type="InterPro" id="IPR001002">
    <property type="entry name" value="Chitin-bd_1"/>
</dbReference>
<dbReference type="EMBL" id="JAGPYM010000002">
    <property type="protein sequence ID" value="KAH6898194.1"/>
    <property type="molecule type" value="Genomic_DNA"/>
</dbReference>
<organism evidence="13 14">
    <name type="scientific">Thelonectria olida</name>
    <dbReference type="NCBI Taxonomy" id="1576542"/>
    <lineage>
        <taxon>Eukaryota</taxon>
        <taxon>Fungi</taxon>
        <taxon>Dikarya</taxon>
        <taxon>Ascomycota</taxon>
        <taxon>Pezizomycotina</taxon>
        <taxon>Sordariomycetes</taxon>
        <taxon>Hypocreomycetidae</taxon>
        <taxon>Hypocreales</taxon>
        <taxon>Nectriaceae</taxon>
        <taxon>Thelonectria</taxon>
    </lineage>
</organism>
<evidence type="ECO:0000256" key="3">
    <source>
        <dbReference type="ARBA" id="ARBA00022723"/>
    </source>
</evidence>
<dbReference type="Gene3D" id="3.30.60.10">
    <property type="entry name" value="Endochitinase-like"/>
    <property type="match status" value="3"/>
</dbReference>
<feature type="disulfide bond" evidence="8">
    <location>
        <begin position="445"/>
        <end position="459"/>
    </location>
</feature>
<gene>
    <name evidence="13" type="ORF">B0T10DRAFT_101340</name>
</gene>
<dbReference type="InterPro" id="IPR018371">
    <property type="entry name" value="Chitin-binding_1_CS"/>
</dbReference>
<evidence type="ECO:0000256" key="2">
    <source>
        <dbReference type="ARBA" id="ARBA00022669"/>
    </source>
</evidence>
<keyword evidence="5" id="KW-0378">Hydrolase</keyword>
<evidence type="ECO:0000256" key="6">
    <source>
        <dbReference type="ARBA" id="ARBA00023277"/>
    </source>
</evidence>
<dbReference type="GO" id="GO:0046872">
    <property type="term" value="F:metal ion binding"/>
    <property type="evidence" value="ECO:0007669"/>
    <property type="project" value="UniProtKB-KW"/>
</dbReference>
<feature type="chain" id="PRO_5040334775" description="Chitin deacetylase" evidence="10">
    <location>
        <begin position="22"/>
        <end position="472"/>
    </location>
</feature>
<dbReference type="InterPro" id="IPR036861">
    <property type="entry name" value="Endochitinase-like_sf"/>
</dbReference>
<keyword evidence="4 10" id="KW-0732">Signal</keyword>
<feature type="domain" description="Chitin-binding type-1" evidence="11">
    <location>
        <begin position="41"/>
        <end position="85"/>
    </location>
</feature>
<dbReference type="GO" id="GO:0016810">
    <property type="term" value="F:hydrolase activity, acting on carbon-nitrogen (but not peptide) bonds"/>
    <property type="evidence" value="ECO:0007669"/>
    <property type="project" value="InterPro"/>
</dbReference>
<dbReference type="SUPFAM" id="SSF57016">
    <property type="entry name" value="Plant lectins/antimicrobial peptides"/>
    <property type="match status" value="3"/>
</dbReference>
<keyword evidence="7" id="KW-0170">Cobalt</keyword>
<feature type="disulfide bond" evidence="8">
    <location>
        <begin position="51"/>
        <end position="63"/>
    </location>
</feature>
<protein>
    <recommendedName>
        <fullName evidence="15">Chitin deacetylase</fullName>
    </recommendedName>
</protein>
<dbReference type="SMART" id="SM00270">
    <property type="entry name" value="ChtBD1"/>
    <property type="match status" value="3"/>
</dbReference>
<evidence type="ECO:0000256" key="5">
    <source>
        <dbReference type="ARBA" id="ARBA00022801"/>
    </source>
</evidence>
<proteinExistence type="predicted"/>
<comment type="caution">
    <text evidence="8">Lacks conserved residue(s) required for the propagation of feature annotation.</text>
</comment>
<feature type="compositionally biased region" description="Low complexity" evidence="9">
    <location>
        <begin position="330"/>
        <end position="349"/>
    </location>
</feature>
<feature type="region of interest" description="Disordered" evidence="9">
    <location>
        <begin position="328"/>
        <end position="349"/>
    </location>
</feature>
<dbReference type="PANTHER" id="PTHR46471:SF2">
    <property type="entry name" value="CHITIN DEACETYLASE-RELATED"/>
    <property type="match status" value="1"/>
</dbReference>
<dbReference type="PROSITE" id="PS51677">
    <property type="entry name" value="NODB"/>
    <property type="match status" value="1"/>
</dbReference>
<keyword evidence="3" id="KW-0479">Metal-binding</keyword>
<dbReference type="PROSITE" id="PS50941">
    <property type="entry name" value="CHIT_BIND_I_2"/>
    <property type="match status" value="3"/>
</dbReference>
<evidence type="ECO:0000256" key="4">
    <source>
        <dbReference type="ARBA" id="ARBA00022729"/>
    </source>
</evidence>
<keyword evidence="2 8" id="KW-0147">Chitin-binding</keyword>
<dbReference type="CDD" id="cd11618">
    <property type="entry name" value="ChtBD1_1"/>
    <property type="match status" value="2"/>
</dbReference>
<feature type="domain" description="NodB homology" evidence="12">
    <location>
        <begin position="118"/>
        <end position="314"/>
    </location>
</feature>
<dbReference type="AlphaFoldDB" id="A0A9P8WHP3"/>
<evidence type="ECO:0000256" key="7">
    <source>
        <dbReference type="ARBA" id="ARBA00023285"/>
    </source>
</evidence>
<evidence type="ECO:0008006" key="15">
    <source>
        <dbReference type="Google" id="ProtNLM"/>
    </source>
</evidence>
<feature type="domain" description="Chitin-binding type-1" evidence="11">
    <location>
        <begin position="370"/>
        <end position="416"/>
    </location>
</feature>
<name>A0A9P8WHP3_9HYPO</name>
<dbReference type="GO" id="GO:0008061">
    <property type="term" value="F:chitin binding"/>
    <property type="evidence" value="ECO:0007669"/>
    <property type="project" value="UniProtKB-UniRule"/>
</dbReference>
<dbReference type="Pfam" id="PF01522">
    <property type="entry name" value="Polysacc_deac_1"/>
    <property type="match status" value="1"/>
</dbReference>
<evidence type="ECO:0000256" key="8">
    <source>
        <dbReference type="PROSITE-ProRule" id="PRU00261"/>
    </source>
</evidence>
<keyword evidence="6" id="KW-0119">Carbohydrate metabolism</keyword>
<evidence type="ECO:0000256" key="9">
    <source>
        <dbReference type="SAM" id="MobiDB-lite"/>
    </source>
</evidence>
<comment type="caution">
    <text evidence="13">The sequence shown here is derived from an EMBL/GenBank/DDBJ whole genome shotgun (WGS) entry which is preliminary data.</text>
</comment>
<evidence type="ECO:0000259" key="11">
    <source>
        <dbReference type="PROSITE" id="PS50941"/>
    </source>
</evidence>
<evidence type="ECO:0000256" key="1">
    <source>
        <dbReference type="ARBA" id="ARBA00001941"/>
    </source>
</evidence>
<feature type="domain" description="Chitin-binding type-1" evidence="11">
    <location>
        <begin position="426"/>
        <end position="472"/>
    </location>
</feature>
<dbReference type="GO" id="GO:0005975">
    <property type="term" value="P:carbohydrate metabolic process"/>
    <property type="evidence" value="ECO:0007669"/>
    <property type="project" value="InterPro"/>
</dbReference>
<evidence type="ECO:0000259" key="12">
    <source>
        <dbReference type="PROSITE" id="PS51677"/>
    </source>
</evidence>
<accession>A0A9P8WHP3</accession>
<dbReference type="OrthoDB" id="407355at2759"/>
<dbReference type="SUPFAM" id="SSF88713">
    <property type="entry name" value="Glycoside hydrolase/deacetylase"/>
    <property type="match status" value="1"/>
</dbReference>
<dbReference type="Pfam" id="PF00187">
    <property type="entry name" value="Chitin_bind_1"/>
    <property type="match status" value="1"/>
</dbReference>
<keyword evidence="8" id="KW-1015">Disulfide bond</keyword>
<dbReference type="InterPro" id="IPR011330">
    <property type="entry name" value="Glyco_hydro/deAcase_b/a-brl"/>
</dbReference>
<comment type="cofactor">
    <cofactor evidence="1">
        <name>Co(2+)</name>
        <dbReference type="ChEBI" id="CHEBI:48828"/>
    </cofactor>
</comment>
<keyword evidence="14" id="KW-1185">Reference proteome</keyword>
<dbReference type="CDD" id="cd00035">
    <property type="entry name" value="ChtBD1"/>
    <property type="match status" value="1"/>
</dbReference>
<dbReference type="CDD" id="cd10951">
    <property type="entry name" value="CE4_ClCDA_like"/>
    <property type="match status" value="1"/>
</dbReference>